<keyword evidence="3" id="KW-1185">Reference proteome</keyword>
<sequence length="566" mass="67012">MPKSQIKFNRKIKIDESICNEVNDPDSFWVITMLGNTCWKEGRMQREIVLTNIDNKNFLFTKGKKSLKVYIPEEKTFYFSLGTYLSYNGKFLENPKYDGKYITKLQDIEVNPLKDYNTNGIYQYLKGTNFPLYYASDDMIYQGASYYLTKHEDITIIIPGHVILSYFYYLSTLQIYHIIYGTFEDGMLREMYYTEDNIPLFFYNSTIIRYREASEISKYKLIRGGYESMARIHADLYATLNKSWNTSKKAYLTSKIPFNELVKFDVIGRKISKDKFLVFSIENFKLSDSKGKNFMFEKFEMKDLSDHSSLNEHSEDPEKYTQHIEDPNPNPGYTDRPTNHNFNARDLLLNDGRKRFYEIPENRKQLKTEQKKQYIAEDKIFHDIDEISENINNHNGKNKTARGNFFDENTFDYIKALFDAIIILQSQNIECDYIYMRPAPFKNASYTPTKGYNVGPIIMVSIYYNDFNYCLIVSNDTKGRMALLKCTEKYYRFERERDYLIETALIHIIEKFSDLDWDRIRDTQELKSITEANKGLILRHLFNHNKLETVERTAESLALKIKRKLK</sequence>
<feature type="compositionally biased region" description="Basic and acidic residues" evidence="1">
    <location>
        <begin position="307"/>
        <end position="326"/>
    </location>
</feature>
<evidence type="ECO:0000313" key="2">
    <source>
        <dbReference type="EMBL" id="BEV05031.1"/>
    </source>
</evidence>
<feature type="region of interest" description="Disordered" evidence="1">
    <location>
        <begin position="307"/>
        <end position="337"/>
    </location>
</feature>
<proteinExistence type="predicted"/>
<accession>A0ABM8K7L2</accession>
<evidence type="ECO:0000313" key="3">
    <source>
        <dbReference type="Proteomes" id="UP001380186"/>
    </source>
</evidence>
<reference evidence="2 3" key="1">
    <citation type="journal article" date="2020" name="Microbes Environ.">
        <title>Synthetic bacterial community of duckweed: a simple and stable system to study plant-microbe interactions.</title>
        <authorList>
            <person name="Ishizawa H."/>
            <person name="Tada M."/>
            <person name="Kuroda M."/>
            <person name="Inoue D."/>
            <person name="Futamata H."/>
            <person name="Ike M."/>
        </authorList>
    </citation>
    <scope>NUCLEOTIDE SEQUENCE [LARGE SCALE GENOMIC DNA]</scope>
    <source>
        <strain evidence="2 3">DW100</strain>
    </source>
</reference>
<name>A0ABM8K7L2_9FLAO</name>
<organism evidence="2 3">
    <name type="scientific">Chryseobacterium gambrini</name>
    <dbReference type="NCBI Taxonomy" id="373672"/>
    <lineage>
        <taxon>Bacteria</taxon>
        <taxon>Pseudomonadati</taxon>
        <taxon>Bacteroidota</taxon>
        <taxon>Flavobacteriia</taxon>
        <taxon>Flavobacteriales</taxon>
        <taxon>Weeksellaceae</taxon>
        <taxon>Chryseobacterium group</taxon>
        <taxon>Chryseobacterium</taxon>
    </lineage>
</organism>
<gene>
    <name evidence="2" type="ORF">CRDW_24050</name>
</gene>
<dbReference type="EMBL" id="AP029022">
    <property type="protein sequence ID" value="BEV05031.1"/>
    <property type="molecule type" value="Genomic_DNA"/>
</dbReference>
<protein>
    <submittedName>
        <fullName evidence="2">Uncharacterized protein</fullName>
    </submittedName>
</protein>
<dbReference type="RefSeq" id="WP_338612794.1">
    <property type="nucleotide sequence ID" value="NZ_AP029022.1"/>
</dbReference>
<dbReference type="Proteomes" id="UP001380186">
    <property type="component" value="Chromosome"/>
</dbReference>
<evidence type="ECO:0000256" key="1">
    <source>
        <dbReference type="SAM" id="MobiDB-lite"/>
    </source>
</evidence>